<feature type="domain" description="TniQ" evidence="1">
    <location>
        <begin position="15"/>
        <end position="123"/>
    </location>
</feature>
<evidence type="ECO:0000259" key="1">
    <source>
        <dbReference type="Pfam" id="PF06527"/>
    </source>
</evidence>
<evidence type="ECO:0000313" key="2">
    <source>
        <dbReference type="EMBL" id="SFN90743.1"/>
    </source>
</evidence>
<dbReference type="STRING" id="83765.SAMN05660284_02497"/>
<protein>
    <submittedName>
        <fullName evidence="2">TniQ protein</fullName>
    </submittedName>
</protein>
<sequence length="658" mass="75665">MTSLPIDIPVPDLLIRPHPHRNEGPQGYLLRLAEANFMTPRNLGELGISFDVGVLHRQRLMPAPALDPDLHAHVRRVGRLFQEMRCIWNQQHARFCPRCLAEDPTWQASWELLFFDVCPRHGLWLVDQCSSCGKALGWGRDSLLRCSCGSDLRQERAEGAPWFDSLLAERLENRLLNKEDSIVLGTYPFADLNLEQLQRLIRYAGSYLDPARGPKPLKIHHAGAMEVSWPVTSLAAEILFDWPRAFYATLDQLQEAAPEHTFGLKGKFDQAYSYPYHALREPAFAPLRKAFEIWVSESWKGGTAKRNRRLSHDLLANMQWIPGKAAADRLGISMPYLRHLIHEGELEGQESVKASGRRFIMVRKDQLYAMDEKLANEITMKKAMEILGIGKVRLQRILMLLFPSARRLQDKIYMPWCIPRGEVMTLAEVGLELPLLTALEENQVSFAHVLQYWNWNADEIVSLVEAVKFGRMPPLARLDGAVGIGRWVFNREQLRVWHHNLETGRVNWISIPELATVLGVKQQVAYWLTQNSYIRSEKLGTVKGIGSRIKKVEVERFLREYIFATEIADRIGRSPRKVMHMLRELSIYPLRGNSSAEPCRQLVYRRSTALDGFIQRHEVALPDSHETRAQKRKNAWDRIIWSYETKPPDVSDFKLESP</sequence>
<dbReference type="OrthoDB" id="9036115at2"/>
<organism evidence="2 3">
    <name type="scientific">Formivibrio citricus</name>
    <dbReference type="NCBI Taxonomy" id="83765"/>
    <lineage>
        <taxon>Bacteria</taxon>
        <taxon>Pseudomonadati</taxon>
        <taxon>Pseudomonadota</taxon>
        <taxon>Betaproteobacteria</taxon>
        <taxon>Neisseriales</taxon>
        <taxon>Chitinibacteraceae</taxon>
        <taxon>Formivibrio</taxon>
    </lineage>
</organism>
<accession>A0A1I5CUY6</accession>
<dbReference type="Proteomes" id="UP000242869">
    <property type="component" value="Unassembled WGS sequence"/>
</dbReference>
<evidence type="ECO:0000313" key="3">
    <source>
        <dbReference type="Proteomes" id="UP000242869"/>
    </source>
</evidence>
<dbReference type="AlphaFoldDB" id="A0A1I5CUY6"/>
<dbReference type="Pfam" id="PF06527">
    <property type="entry name" value="TniQ"/>
    <property type="match status" value="1"/>
</dbReference>
<keyword evidence="3" id="KW-1185">Reference proteome</keyword>
<proteinExistence type="predicted"/>
<dbReference type="RefSeq" id="WP_091197158.1">
    <property type="nucleotide sequence ID" value="NZ_FOVE01000021.1"/>
</dbReference>
<gene>
    <name evidence="2" type="ORF">SAMN05660284_02497</name>
</gene>
<dbReference type="InterPro" id="IPR009492">
    <property type="entry name" value="TniQ"/>
</dbReference>
<reference evidence="3" key="1">
    <citation type="submission" date="2016-10" db="EMBL/GenBank/DDBJ databases">
        <authorList>
            <person name="Varghese N."/>
            <person name="Submissions S."/>
        </authorList>
    </citation>
    <scope>NUCLEOTIDE SEQUENCE [LARGE SCALE GENOMIC DNA]</scope>
    <source>
        <strain evidence="3">DSM 6150</strain>
    </source>
</reference>
<dbReference type="EMBL" id="FOVE01000021">
    <property type="protein sequence ID" value="SFN90743.1"/>
    <property type="molecule type" value="Genomic_DNA"/>
</dbReference>
<name>A0A1I5CUY6_9NEIS</name>